<name>A0ABN0IH43_BARBA</name>
<dbReference type="PANTHER" id="PTHR11638:SF111">
    <property type="entry name" value="ATP-DEPENDENT CLP PROTEASE ATP-BINDING SUBUNIT CLPA"/>
    <property type="match status" value="1"/>
</dbReference>
<sequence length="788" mass="87638">MPSFTPSLEEVLHRALTIATQAQHEYATLEHLLLALLDDADASSVICACQVNVEELRERLISYIQSELDAQIRADQDTKPTVFFQRVIQRAVIHAQSAGKDEVSGANVLVAIFSERESHAAYFLQEIGMTRYDAVRFISHGIVRDDGLSLLLEDLEEHLDQQDLENNEKVPSVLSTYCVNLNCKARSGNIDSLIGRDTEVSRMIQILCRRSKNNPLLVGDPGVGKTAIVEGLAKRIVDGQVPEVLSNATIFSLDIGGLLSGTRYRGDFEERLKQVVRELEQYPDAVLFIDEIHTLIGAGATSGGNMDAANLLKPGLSSGNIRCIGSTTYREYRKIFEQDRALERRFQKIDVNEPSVADAIKILQGLKPYFEDFHQIKYTDEAMRASVELSSRYIADRRLPDKAIDVVDESGAAQMLLPKKQRKKSIGVKEIESIIAAIARVPSKTVSRDERKLLSNLEKELKHVIYGQDQAITALVSSIKLARAGLREPEKPIGNYLFSGPTGVGKTEVAKQLASSLGIELLRFDMSEYMERHTVARLIGAPPGYVGFDQGGLLTDAVDQKPHAVVLLDEIEKAHPELFSILLQVMDYGKLTDNNGKKIDFRNIILIMTTNAGAADMEKSAIGFGSVHRDGDDIEAINRLFTPEFRNRLDAVIPFTPLSQLVINQIVQKFIFQLEAQLVDRGVTFELSTSAMMWLANKGYNAQMGARPLSRVIQEHIKKPLADEILFGKLRNGGMVRIFTNKINEGRETLQLEILPSICSKKSRKAIKTSLGAIKQRISKKALQYKIS</sequence>
<dbReference type="Pfam" id="PF00004">
    <property type="entry name" value="AAA"/>
    <property type="match status" value="1"/>
</dbReference>
<evidence type="ECO:0000256" key="4">
    <source>
        <dbReference type="ARBA" id="ARBA00022840"/>
    </source>
</evidence>
<feature type="domain" description="Clp R" evidence="8">
    <location>
        <begin position="1"/>
        <end position="145"/>
    </location>
</feature>
<proteinExistence type="inferred from homology"/>
<dbReference type="CDD" id="cd00009">
    <property type="entry name" value="AAA"/>
    <property type="match status" value="1"/>
</dbReference>
<dbReference type="EMBL" id="AMQK01000007">
    <property type="protein sequence ID" value="EKS44809.1"/>
    <property type="molecule type" value="Genomic_DNA"/>
</dbReference>
<dbReference type="PANTHER" id="PTHR11638">
    <property type="entry name" value="ATP-DEPENDENT CLP PROTEASE"/>
    <property type="match status" value="1"/>
</dbReference>
<organism evidence="9 10">
    <name type="scientific">Bartonella bacilliformis INS</name>
    <dbReference type="NCBI Taxonomy" id="1206782"/>
    <lineage>
        <taxon>Bacteria</taxon>
        <taxon>Pseudomonadati</taxon>
        <taxon>Pseudomonadota</taxon>
        <taxon>Alphaproteobacteria</taxon>
        <taxon>Hyphomicrobiales</taxon>
        <taxon>Bartonellaceae</taxon>
        <taxon>Bartonella</taxon>
    </lineage>
</organism>
<evidence type="ECO:0000256" key="6">
    <source>
        <dbReference type="PROSITE-ProRule" id="PRU01251"/>
    </source>
</evidence>
<dbReference type="GO" id="GO:0005524">
    <property type="term" value="F:ATP binding"/>
    <property type="evidence" value="ECO:0007669"/>
    <property type="project" value="UniProtKB-KW"/>
</dbReference>
<dbReference type="Pfam" id="PF07724">
    <property type="entry name" value="AAA_2"/>
    <property type="match status" value="1"/>
</dbReference>
<dbReference type="SMART" id="SM00382">
    <property type="entry name" value="AAA"/>
    <property type="match status" value="2"/>
</dbReference>
<protein>
    <submittedName>
        <fullName evidence="9">ATP-dependent Clp protease ATP-binding subunit ClpA</fullName>
    </submittedName>
</protein>
<dbReference type="InterPro" id="IPR018368">
    <property type="entry name" value="ClpA/B_CS1"/>
</dbReference>
<dbReference type="Gene3D" id="3.40.50.300">
    <property type="entry name" value="P-loop containing nucleotide triphosphate hydrolases"/>
    <property type="match status" value="2"/>
</dbReference>
<keyword evidence="5 7" id="KW-0143">Chaperone</keyword>
<dbReference type="PRINTS" id="PR00300">
    <property type="entry name" value="CLPPROTEASEA"/>
</dbReference>
<evidence type="ECO:0000259" key="8">
    <source>
        <dbReference type="PROSITE" id="PS51903"/>
    </source>
</evidence>
<dbReference type="InterPro" id="IPR003593">
    <property type="entry name" value="AAA+_ATPase"/>
</dbReference>
<dbReference type="GO" id="GO:0006508">
    <property type="term" value="P:proteolysis"/>
    <property type="evidence" value="ECO:0007669"/>
    <property type="project" value="UniProtKB-KW"/>
</dbReference>
<dbReference type="CDD" id="cd19499">
    <property type="entry name" value="RecA-like_ClpB_Hsp104-like"/>
    <property type="match status" value="1"/>
</dbReference>
<evidence type="ECO:0000256" key="3">
    <source>
        <dbReference type="ARBA" id="ARBA00022741"/>
    </source>
</evidence>
<keyword evidence="2 6" id="KW-0677">Repeat</keyword>
<dbReference type="Gene3D" id="1.10.8.60">
    <property type="match status" value="2"/>
</dbReference>
<reference evidence="9 10" key="1">
    <citation type="journal article" date="2013" name="Genome Announc.">
        <title>Whole Genome Sequencing and Comparative Analysis of Bartonella bacilliformis Strain INS, the Causative Agent of Carrion's Disease.</title>
        <authorList>
            <person name="Tarazona D."/>
            <person name="Padilla C."/>
            <person name="Caceres O."/>
            <person name="Montenegro J.D."/>
            <person name="Bailon H."/>
            <person name="Ventura G."/>
            <person name="Mendoza G."/>
            <person name="Anaya E."/>
            <person name="Guio H."/>
        </authorList>
    </citation>
    <scope>NUCLEOTIDE SEQUENCE [LARGE SCALE GENOMIC DNA]</scope>
    <source>
        <strain evidence="9 10">INS</strain>
    </source>
</reference>
<dbReference type="InterPro" id="IPR001270">
    <property type="entry name" value="ClpA/B"/>
</dbReference>
<dbReference type="InterPro" id="IPR013461">
    <property type="entry name" value="ClpA"/>
</dbReference>
<keyword evidence="4 7" id="KW-0067">ATP-binding</keyword>
<dbReference type="Pfam" id="PF02861">
    <property type="entry name" value="Clp_N"/>
    <property type="match status" value="1"/>
</dbReference>
<dbReference type="InterPro" id="IPR028299">
    <property type="entry name" value="ClpA/B_CS2"/>
</dbReference>
<dbReference type="GO" id="GO:0008233">
    <property type="term" value="F:peptidase activity"/>
    <property type="evidence" value="ECO:0007669"/>
    <property type="project" value="UniProtKB-KW"/>
</dbReference>
<dbReference type="PROSITE" id="PS00870">
    <property type="entry name" value="CLPAB_1"/>
    <property type="match status" value="1"/>
</dbReference>
<dbReference type="GeneID" id="4684998"/>
<dbReference type="InterPro" id="IPR027417">
    <property type="entry name" value="P-loop_NTPase"/>
</dbReference>
<keyword evidence="9" id="KW-0378">Hydrolase</keyword>
<dbReference type="InterPro" id="IPR036628">
    <property type="entry name" value="Clp_N_dom_sf"/>
</dbReference>
<evidence type="ECO:0000313" key="10">
    <source>
        <dbReference type="Proteomes" id="UP000009359"/>
    </source>
</evidence>
<dbReference type="NCBIfam" id="TIGR02639">
    <property type="entry name" value="ClpA"/>
    <property type="match status" value="1"/>
</dbReference>
<evidence type="ECO:0000313" key="9">
    <source>
        <dbReference type="EMBL" id="EKS44809.1"/>
    </source>
</evidence>
<evidence type="ECO:0000256" key="5">
    <source>
        <dbReference type="ARBA" id="ARBA00023186"/>
    </source>
</evidence>
<dbReference type="Gene3D" id="1.10.1780.10">
    <property type="entry name" value="Clp, N-terminal domain"/>
    <property type="match status" value="1"/>
</dbReference>
<dbReference type="InterPro" id="IPR019489">
    <property type="entry name" value="Clp_ATPase_C"/>
</dbReference>
<evidence type="ECO:0000256" key="2">
    <source>
        <dbReference type="ARBA" id="ARBA00022737"/>
    </source>
</evidence>
<dbReference type="Pfam" id="PF17871">
    <property type="entry name" value="AAA_lid_9"/>
    <property type="match status" value="1"/>
</dbReference>
<dbReference type="RefSeq" id="WP_005766739.1">
    <property type="nucleotide sequence ID" value="NZ_AMQK01000007.1"/>
</dbReference>
<keyword evidence="9" id="KW-0645">Protease</keyword>
<dbReference type="InterPro" id="IPR003959">
    <property type="entry name" value="ATPase_AAA_core"/>
</dbReference>
<comment type="caution">
    <text evidence="9">The sequence shown here is derived from an EMBL/GenBank/DDBJ whole genome shotgun (WGS) entry which is preliminary data.</text>
</comment>
<dbReference type="InterPro" id="IPR004176">
    <property type="entry name" value="Clp_R_N"/>
</dbReference>
<gene>
    <name evidence="9" type="ORF">BbINS_02708</name>
</gene>
<evidence type="ECO:0000256" key="1">
    <source>
        <dbReference type="ARBA" id="ARBA00008675"/>
    </source>
</evidence>
<keyword evidence="10" id="KW-1185">Reference proteome</keyword>
<dbReference type="PROSITE" id="PS00871">
    <property type="entry name" value="CLPAB_2"/>
    <property type="match status" value="1"/>
</dbReference>
<dbReference type="SUPFAM" id="SSF52540">
    <property type="entry name" value="P-loop containing nucleoside triphosphate hydrolases"/>
    <property type="match status" value="2"/>
</dbReference>
<dbReference type="Proteomes" id="UP000009359">
    <property type="component" value="Unassembled WGS sequence"/>
</dbReference>
<evidence type="ECO:0000256" key="7">
    <source>
        <dbReference type="RuleBase" id="RU004432"/>
    </source>
</evidence>
<dbReference type="InterPro" id="IPR050130">
    <property type="entry name" value="ClpA_ClpB"/>
</dbReference>
<comment type="similarity">
    <text evidence="1 7">Belongs to the ClpA/ClpB family.</text>
</comment>
<dbReference type="SUPFAM" id="SSF81923">
    <property type="entry name" value="Double Clp-N motif"/>
    <property type="match status" value="1"/>
</dbReference>
<accession>A0ABN0IH43</accession>
<keyword evidence="3 7" id="KW-0547">Nucleotide-binding</keyword>
<dbReference type="InterPro" id="IPR041546">
    <property type="entry name" value="ClpA/ClpB_AAA_lid"/>
</dbReference>
<dbReference type="PROSITE" id="PS51903">
    <property type="entry name" value="CLP_R"/>
    <property type="match status" value="1"/>
</dbReference>
<dbReference type="Pfam" id="PF10431">
    <property type="entry name" value="ClpB_D2-small"/>
    <property type="match status" value="1"/>
</dbReference>
<dbReference type="SMART" id="SM01086">
    <property type="entry name" value="ClpB_D2-small"/>
    <property type="match status" value="1"/>
</dbReference>